<proteinExistence type="predicted"/>
<reference evidence="1" key="1">
    <citation type="journal article" date="2020" name="Nature">
        <title>Giant virus diversity and host interactions through global metagenomics.</title>
        <authorList>
            <person name="Schulz F."/>
            <person name="Roux S."/>
            <person name="Paez-Espino D."/>
            <person name="Jungbluth S."/>
            <person name="Walsh D.A."/>
            <person name="Denef V.J."/>
            <person name="McMahon K.D."/>
            <person name="Konstantinidis K.T."/>
            <person name="Eloe-Fadrosh E.A."/>
            <person name="Kyrpides N.C."/>
            <person name="Woyke T."/>
        </authorList>
    </citation>
    <scope>NUCLEOTIDE SEQUENCE</scope>
    <source>
        <strain evidence="1">GVMAG-M-3300023174-75</strain>
    </source>
</reference>
<accession>A0A6C0E0N5</accession>
<dbReference type="AlphaFoldDB" id="A0A6C0E0N5"/>
<name>A0A6C0E0N5_9ZZZZ</name>
<evidence type="ECO:0000313" key="1">
    <source>
        <dbReference type="EMBL" id="QHT20985.1"/>
    </source>
</evidence>
<protein>
    <submittedName>
        <fullName evidence="1">Uncharacterized protein</fullName>
    </submittedName>
</protein>
<dbReference type="EMBL" id="MN739684">
    <property type="protein sequence ID" value="QHT20985.1"/>
    <property type="molecule type" value="Genomic_DNA"/>
</dbReference>
<sequence length="141" mass="16713">MSTLCAIYDYTIFEGKSWQEKMDSCNKCNCCEHHRLKKPRLLLPGACAYDYIDVLDDTKELWYKDCKCKCRYLARRMCEEPDCDIMRASPEPHELPMPPQEWLKKKPHYDLCLLDWATELAIEAHWKGQVKACQYAIFHIC</sequence>
<organism evidence="1">
    <name type="scientific">viral metagenome</name>
    <dbReference type="NCBI Taxonomy" id="1070528"/>
    <lineage>
        <taxon>unclassified sequences</taxon>
        <taxon>metagenomes</taxon>
        <taxon>organismal metagenomes</taxon>
    </lineage>
</organism>